<accession>A0AAV1IF33</accession>
<evidence type="ECO:0000313" key="11">
    <source>
        <dbReference type="EMBL" id="CAK0785316.1"/>
    </source>
</evidence>
<proteinExistence type="inferred from homology"/>
<evidence type="ECO:0000256" key="2">
    <source>
        <dbReference type="ARBA" id="ARBA00010395"/>
    </source>
</evidence>
<dbReference type="EMBL" id="CAUYUE010000012">
    <property type="protein sequence ID" value="CAK0785316.1"/>
    <property type="molecule type" value="Genomic_DNA"/>
</dbReference>
<dbReference type="AlphaFoldDB" id="A0AAV1IF33"/>
<dbReference type="GO" id="GO:0015979">
    <property type="term" value="P:photosynthesis"/>
    <property type="evidence" value="ECO:0007669"/>
    <property type="project" value="UniProtKB-KW"/>
</dbReference>
<keyword evidence="3" id="KW-0150">Chloroplast</keyword>
<name>A0AAV1IF33_9CHLO</name>
<dbReference type="Pfam" id="PF07123">
    <property type="entry name" value="PsbW"/>
    <property type="match status" value="1"/>
</dbReference>
<keyword evidence="7 10" id="KW-0472">Membrane</keyword>
<dbReference type="InterPro" id="IPR009806">
    <property type="entry name" value="PSII_PsbW_class2"/>
</dbReference>
<keyword evidence="10" id="KW-0812">Transmembrane</keyword>
<protein>
    <recommendedName>
        <fullName evidence="9">PSII 6.1 kDa protein</fullName>
    </recommendedName>
</protein>
<reference evidence="11 12" key="1">
    <citation type="submission" date="2023-10" db="EMBL/GenBank/DDBJ databases">
        <authorList>
            <person name="Maclean D."/>
            <person name="Macfadyen A."/>
        </authorList>
    </citation>
    <scope>NUCLEOTIDE SEQUENCE [LARGE SCALE GENOMIC DNA]</scope>
</reference>
<dbReference type="Proteomes" id="UP001314263">
    <property type="component" value="Unassembled WGS sequence"/>
</dbReference>
<evidence type="ECO:0000256" key="4">
    <source>
        <dbReference type="ARBA" id="ARBA00022531"/>
    </source>
</evidence>
<gene>
    <name evidence="11" type="ORF">CVIRNUC_008523</name>
</gene>
<comment type="caution">
    <text evidence="11">The sequence shown here is derived from an EMBL/GenBank/DDBJ whole genome shotgun (WGS) entry which is preliminary data.</text>
</comment>
<keyword evidence="8" id="KW-0604">Photosystem II</keyword>
<comment type="subcellular location">
    <subcellularLocation>
        <location evidence="1">Plastid</location>
        <location evidence="1">Chloroplast thylakoid membrane</location>
        <topology evidence="1">Single-pass membrane protein</topology>
    </subcellularLocation>
</comment>
<sequence length="59" mass="6029">MQVDSRLNGDGTGKALGIGTGVEGFVILGVFGLIWALYSISTRDLGEGRGDGDDSGLTL</sequence>
<dbReference type="GO" id="GO:0009535">
    <property type="term" value="C:chloroplast thylakoid membrane"/>
    <property type="evidence" value="ECO:0007669"/>
    <property type="project" value="UniProtKB-SubCell"/>
</dbReference>
<evidence type="ECO:0000256" key="8">
    <source>
        <dbReference type="ARBA" id="ARBA00023276"/>
    </source>
</evidence>
<evidence type="ECO:0000256" key="10">
    <source>
        <dbReference type="SAM" id="Phobius"/>
    </source>
</evidence>
<evidence type="ECO:0000256" key="7">
    <source>
        <dbReference type="ARBA" id="ARBA00023136"/>
    </source>
</evidence>
<organism evidence="11 12">
    <name type="scientific">Coccomyxa viridis</name>
    <dbReference type="NCBI Taxonomy" id="1274662"/>
    <lineage>
        <taxon>Eukaryota</taxon>
        <taxon>Viridiplantae</taxon>
        <taxon>Chlorophyta</taxon>
        <taxon>core chlorophytes</taxon>
        <taxon>Trebouxiophyceae</taxon>
        <taxon>Trebouxiophyceae incertae sedis</taxon>
        <taxon>Coccomyxaceae</taxon>
        <taxon>Coccomyxa</taxon>
    </lineage>
</organism>
<keyword evidence="5" id="KW-0934">Plastid</keyword>
<evidence type="ECO:0000256" key="5">
    <source>
        <dbReference type="ARBA" id="ARBA00022640"/>
    </source>
</evidence>
<evidence type="ECO:0000313" key="12">
    <source>
        <dbReference type="Proteomes" id="UP001314263"/>
    </source>
</evidence>
<comment type="similarity">
    <text evidence="2">Belongs to the psbW family.</text>
</comment>
<evidence type="ECO:0000256" key="3">
    <source>
        <dbReference type="ARBA" id="ARBA00022528"/>
    </source>
</evidence>
<dbReference type="GO" id="GO:0009523">
    <property type="term" value="C:photosystem II"/>
    <property type="evidence" value="ECO:0007669"/>
    <property type="project" value="UniProtKB-KW"/>
</dbReference>
<feature type="transmembrane region" description="Helical" evidence="10">
    <location>
        <begin position="15"/>
        <end position="38"/>
    </location>
</feature>
<keyword evidence="6" id="KW-0793">Thylakoid</keyword>
<evidence type="ECO:0000256" key="1">
    <source>
        <dbReference type="ARBA" id="ARBA00004581"/>
    </source>
</evidence>
<evidence type="ECO:0000256" key="6">
    <source>
        <dbReference type="ARBA" id="ARBA00023078"/>
    </source>
</evidence>
<keyword evidence="10" id="KW-1133">Transmembrane helix</keyword>
<evidence type="ECO:0000256" key="9">
    <source>
        <dbReference type="ARBA" id="ARBA00031756"/>
    </source>
</evidence>
<keyword evidence="12" id="KW-1185">Reference proteome</keyword>
<keyword evidence="4" id="KW-0602">Photosynthesis</keyword>